<organism evidence="3">
    <name type="scientific">hydrothermal vent metagenome</name>
    <dbReference type="NCBI Taxonomy" id="652676"/>
    <lineage>
        <taxon>unclassified sequences</taxon>
        <taxon>metagenomes</taxon>
        <taxon>ecological metagenomes</taxon>
    </lineage>
</organism>
<proteinExistence type="inferred from homology"/>
<dbReference type="GO" id="GO:0005737">
    <property type="term" value="C:cytoplasm"/>
    <property type="evidence" value="ECO:0007669"/>
    <property type="project" value="TreeGrafter"/>
</dbReference>
<name>A0A1W1D280_9ZZZZ</name>
<evidence type="ECO:0000256" key="1">
    <source>
        <dbReference type="ARBA" id="ARBA00006964"/>
    </source>
</evidence>
<protein>
    <recommendedName>
        <fullName evidence="4">Nif3-like dinuclear metal center hexameric protein</fullName>
    </recommendedName>
</protein>
<keyword evidence="2" id="KW-0479">Metal-binding</keyword>
<dbReference type="AlphaFoldDB" id="A0A1W1D280"/>
<dbReference type="Pfam" id="PF01784">
    <property type="entry name" value="DUF34_NIF3"/>
    <property type="match status" value="1"/>
</dbReference>
<dbReference type="PANTHER" id="PTHR13799:SF14">
    <property type="entry name" value="GTP CYCLOHYDROLASE 1 TYPE 2 HOMOLOG"/>
    <property type="match status" value="1"/>
</dbReference>
<dbReference type="PANTHER" id="PTHR13799">
    <property type="entry name" value="NGG1 INTERACTING FACTOR 3"/>
    <property type="match status" value="1"/>
</dbReference>
<dbReference type="EMBL" id="FPHP01000002">
    <property type="protein sequence ID" value="SFV74620.1"/>
    <property type="molecule type" value="Genomic_DNA"/>
</dbReference>
<reference evidence="3" key="1">
    <citation type="submission" date="2016-10" db="EMBL/GenBank/DDBJ databases">
        <authorList>
            <person name="de Groot N.N."/>
        </authorList>
    </citation>
    <scope>NUCLEOTIDE SEQUENCE</scope>
</reference>
<evidence type="ECO:0008006" key="4">
    <source>
        <dbReference type="Google" id="ProtNLM"/>
    </source>
</evidence>
<gene>
    <name evidence="3" type="ORF">MNB_SM-3-511</name>
</gene>
<dbReference type="SUPFAM" id="SSF102705">
    <property type="entry name" value="NIF3 (NGG1p interacting factor 3)-like"/>
    <property type="match status" value="1"/>
</dbReference>
<accession>A0A1W1D280</accession>
<comment type="similarity">
    <text evidence="1">Belongs to the GTP cyclohydrolase I type 2/NIF3 family.</text>
</comment>
<dbReference type="NCBIfam" id="TIGR00486">
    <property type="entry name" value="YbgI_SA1388"/>
    <property type="match status" value="1"/>
</dbReference>
<dbReference type="FunFam" id="3.40.1390.30:FF:000001">
    <property type="entry name" value="GTP cyclohydrolase 1 type 2"/>
    <property type="match status" value="1"/>
</dbReference>
<evidence type="ECO:0000313" key="3">
    <source>
        <dbReference type="EMBL" id="SFV74620.1"/>
    </source>
</evidence>
<dbReference type="Gene3D" id="3.40.1390.30">
    <property type="entry name" value="NIF3 (NGG1p interacting factor 3)-like"/>
    <property type="match status" value="2"/>
</dbReference>
<dbReference type="InterPro" id="IPR036069">
    <property type="entry name" value="DUF34/NIF3_sf"/>
</dbReference>
<dbReference type="GO" id="GO:0046872">
    <property type="term" value="F:metal ion binding"/>
    <property type="evidence" value="ECO:0007669"/>
    <property type="project" value="UniProtKB-KW"/>
</dbReference>
<evidence type="ECO:0000256" key="2">
    <source>
        <dbReference type="ARBA" id="ARBA00022723"/>
    </source>
</evidence>
<dbReference type="InterPro" id="IPR002678">
    <property type="entry name" value="DUF34/NIF3"/>
</dbReference>
<sequence>MKLQDIFTYLDTLSPFELQESWDNSGLLVGNKNQEISKIVLSIDVDEKLLDTLDNNTLLITHHPLMIKGIQQLNYTKYPANLLQKMVLKNISHIAMHTNFDKTHLNKFVATEILGYKIVKEEDFILYLEVNEPFETFAKKVSLAFQLSYTKVVKAHNIIQTAALTTGSGCSLMRQLHNVDCFLTGDIKYHDAMEAKTIKLSLIDIGHYESEVFFAQILQNHLKNLGLEVIISQSENPFTYL</sequence>